<sequence>MVSTALPDIRTLAPAVATCLGAGWKSEPHPEHPHASAFLTHEDGRQVRLYVDQYASPRAVRVQASGQEPTPPVGILVKDTGIDFGHITMAATKSARQIAADMSRRLLPTLAASLVQWQARVDKLCAEEAQRTAAADCLATALRTTSVTRATHGSTWDKRKLHMGWTGTARGTERQWMTTPRASVEVDADSSSGAYVKIELSGLTATQAERVLRALLDEEQHGNPSDS</sequence>
<dbReference type="RefSeq" id="WP_209471402.1">
    <property type="nucleotide sequence ID" value="NZ_BMWJ01000026.1"/>
</dbReference>
<name>A0ABS4VHF9_9ACTN</name>
<dbReference type="EMBL" id="JAGINS010000002">
    <property type="protein sequence ID" value="MBP2363363.1"/>
    <property type="molecule type" value="Genomic_DNA"/>
</dbReference>
<protein>
    <submittedName>
        <fullName evidence="1">Uncharacterized protein</fullName>
    </submittedName>
</protein>
<keyword evidence="2" id="KW-1185">Reference proteome</keyword>
<dbReference type="Proteomes" id="UP001519311">
    <property type="component" value="Unassembled WGS sequence"/>
</dbReference>
<proteinExistence type="predicted"/>
<evidence type="ECO:0000313" key="1">
    <source>
        <dbReference type="EMBL" id="MBP2363363.1"/>
    </source>
</evidence>
<gene>
    <name evidence="1" type="ORF">JOF59_005855</name>
</gene>
<organism evidence="1 2">
    <name type="scientific">Streptomyces clavifer</name>
    <dbReference type="NCBI Taxonomy" id="68188"/>
    <lineage>
        <taxon>Bacteria</taxon>
        <taxon>Bacillati</taxon>
        <taxon>Actinomycetota</taxon>
        <taxon>Actinomycetes</taxon>
        <taxon>Kitasatosporales</taxon>
        <taxon>Streptomycetaceae</taxon>
        <taxon>Streptomyces</taxon>
    </lineage>
</organism>
<evidence type="ECO:0000313" key="2">
    <source>
        <dbReference type="Proteomes" id="UP001519311"/>
    </source>
</evidence>
<reference evidence="1 2" key="1">
    <citation type="submission" date="2021-03" db="EMBL/GenBank/DDBJ databases">
        <title>Sequencing the genomes of 1000 actinobacteria strains.</title>
        <authorList>
            <person name="Klenk H.-P."/>
        </authorList>
    </citation>
    <scope>NUCLEOTIDE SEQUENCE [LARGE SCALE GENOMIC DNA]</scope>
    <source>
        <strain evidence="1 2">DSM 40843</strain>
    </source>
</reference>
<comment type="caution">
    <text evidence="1">The sequence shown here is derived from an EMBL/GenBank/DDBJ whole genome shotgun (WGS) entry which is preliminary data.</text>
</comment>
<accession>A0ABS4VHF9</accession>